<sequence>MTRSGLIRFNGFKAWSGSDSSGIDSQWQKLPLIRRGETRRRGGGGSGSGPREARFHVSKVLIRRISHPVSTRNGAAATTRGVHAMANLSSHSWQREYGTVRWRRSCFSFVVLCFGDVHRFFLPRQRAVVKRRVTWIHISPLPRHQRGRRAPLPR</sequence>
<reference evidence="1 2" key="1">
    <citation type="journal article" date="2014" name="Agronomy (Basel)">
        <title>A Draft Genome Sequence for Ensete ventricosum, the Drought-Tolerant Tree Against Hunger.</title>
        <authorList>
            <person name="Harrison J."/>
            <person name="Moore K.A."/>
            <person name="Paszkiewicz K."/>
            <person name="Jones T."/>
            <person name="Grant M."/>
            <person name="Ambacheew D."/>
            <person name="Muzemil S."/>
            <person name="Studholme D.J."/>
        </authorList>
    </citation>
    <scope>NUCLEOTIDE SEQUENCE [LARGE SCALE GENOMIC DNA]</scope>
</reference>
<dbReference type="AlphaFoldDB" id="A0A426Y958"/>
<proteinExistence type="predicted"/>
<comment type="caution">
    <text evidence="1">The sequence shown here is derived from an EMBL/GenBank/DDBJ whole genome shotgun (WGS) entry which is preliminary data.</text>
</comment>
<protein>
    <submittedName>
        <fullName evidence="1">Uncharacterized protein</fullName>
    </submittedName>
</protein>
<evidence type="ECO:0000313" key="2">
    <source>
        <dbReference type="Proteomes" id="UP000287651"/>
    </source>
</evidence>
<accession>A0A426Y958</accession>
<name>A0A426Y958_ENSVE</name>
<dbReference type="EMBL" id="AMZH03014089">
    <property type="protein sequence ID" value="RRT48238.1"/>
    <property type="molecule type" value="Genomic_DNA"/>
</dbReference>
<gene>
    <name evidence="1" type="ORF">B296_00030237</name>
</gene>
<evidence type="ECO:0000313" key="1">
    <source>
        <dbReference type="EMBL" id="RRT48238.1"/>
    </source>
</evidence>
<organism evidence="1 2">
    <name type="scientific">Ensete ventricosum</name>
    <name type="common">Abyssinian banana</name>
    <name type="synonym">Musa ensete</name>
    <dbReference type="NCBI Taxonomy" id="4639"/>
    <lineage>
        <taxon>Eukaryota</taxon>
        <taxon>Viridiplantae</taxon>
        <taxon>Streptophyta</taxon>
        <taxon>Embryophyta</taxon>
        <taxon>Tracheophyta</taxon>
        <taxon>Spermatophyta</taxon>
        <taxon>Magnoliopsida</taxon>
        <taxon>Liliopsida</taxon>
        <taxon>Zingiberales</taxon>
        <taxon>Musaceae</taxon>
        <taxon>Ensete</taxon>
    </lineage>
</organism>
<dbReference type="Proteomes" id="UP000287651">
    <property type="component" value="Unassembled WGS sequence"/>
</dbReference>